<dbReference type="FunFam" id="3.40.50.300:FF:002131">
    <property type="entry name" value="Uncharacterized ATP-dependent helicase C05C10.2"/>
    <property type="match status" value="1"/>
</dbReference>
<protein>
    <recommendedName>
        <fullName evidence="11">DNA2/NAM7 helicase-like C-terminal domain-containing protein</fullName>
    </recommendedName>
</protein>
<keyword evidence="3" id="KW-0378">Hydrolase</keyword>
<dbReference type="PANTHER" id="PTHR43788">
    <property type="entry name" value="DNA2/NAM7 HELICASE FAMILY MEMBER"/>
    <property type="match status" value="1"/>
</dbReference>
<feature type="region of interest" description="Disordered" evidence="6">
    <location>
        <begin position="965"/>
        <end position="1084"/>
    </location>
</feature>
<dbReference type="CDD" id="cd18808">
    <property type="entry name" value="SF1_C_Upf1"/>
    <property type="match status" value="1"/>
</dbReference>
<dbReference type="InterPro" id="IPR047187">
    <property type="entry name" value="SF1_C_Upf1"/>
</dbReference>
<dbReference type="GO" id="GO:0043139">
    <property type="term" value="F:5'-3' DNA helicase activity"/>
    <property type="evidence" value="ECO:0007669"/>
    <property type="project" value="TreeGrafter"/>
</dbReference>
<dbReference type="GO" id="GO:0016787">
    <property type="term" value="F:hydrolase activity"/>
    <property type="evidence" value="ECO:0007669"/>
    <property type="project" value="UniProtKB-KW"/>
</dbReference>
<evidence type="ECO:0000259" key="8">
    <source>
        <dbReference type="Pfam" id="PF13087"/>
    </source>
</evidence>
<feature type="domain" description="DNA2/NAM7 helicase-like C-terminal" evidence="8">
    <location>
        <begin position="747"/>
        <end position="931"/>
    </location>
</feature>
<dbReference type="InterPro" id="IPR041677">
    <property type="entry name" value="DNA2/NAM7_AAA_11"/>
</dbReference>
<dbReference type="STRING" id="31234.E3MIX3"/>
<organism evidence="10">
    <name type="scientific">Caenorhabditis remanei</name>
    <name type="common">Caenorhabditis vulgaris</name>
    <dbReference type="NCBI Taxonomy" id="31234"/>
    <lineage>
        <taxon>Eukaryota</taxon>
        <taxon>Metazoa</taxon>
        <taxon>Ecdysozoa</taxon>
        <taxon>Nematoda</taxon>
        <taxon>Chromadorea</taxon>
        <taxon>Rhabditida</taxon>
        <taxon>Rhabditina</taxon>
        <taxon>Rhabditomorpha</taxon>
        <taxon>Rhabditoidea</taxon>
        <taxon>Rhabditidae</taxon>
        <taxon>Peloderinae</taxon>
        <taxon>Caenorhabditis</taxon>
    </lineage>
</organism>
<evidence type="ECO:0000256" key="6">
    <source>
        <dbReference type="SAM" id="MobiDB-lite"/>
    </source>
</evidence>
<accession>E3MIX3</accession>
<evidence type="ECO:0000313" key="9">
    <source>
        <dbReference type="EMBL" id="EFP03391.1"/>
    </source>
</evidence>
<evidence type="ECO:0000259" key="7">
    <source>
        <dbReference type="Pfam" id="PF13086"/>
    </source>
</evidence>
<dbReference type="Pfam" id="PF13087">
    <property type="entry name" value="AAA_12"/>
    <property type="match status" value="1"/>
</dbReference>
<dbReference type="InParanoid" id="E3MIX3"/>
<dbReference type="Gene3D" id="3.40.50.300">
    <property type="entry name" value="P-loop containing nucleotide triphosphate hydrolases"/>
    <property type="match status" value="2"/>
</dbReference>
<dbReference type="InterPro" id="IPR041679">
    <property type="entry name" value="DNA2/NAM7-like_C"/>
</dbReference>
<dbReference type="Proteomes" id="UP000008281">
    <property type="component" value="Unassembled WGS sequence"/>
</dbReference>
<dbReference type="HOGENOM" id="CLU_007448_0_0_1"/>
<keyword evidence="4" id="KW-0347">Helicase</keyword>
<gene>
    <name evidence="9" type="ORF">CRE_09566</name>
</gene>
<evidence type="ECO:0000256" key="5">
    <source>
        <dbReference type="ARBA" id="ARBA00022840"/>
    </source>
</evidence>
<dbReference type="eggNOG" id="KOG1801">
    <property type="taxonomic scope" value="Eukaryota"/>
</dbReference>
<dbReference type="EMBL" id="DS268449">
    <property type="protein sequence ID" value="EFP03391.1"/>
    <property type="molecule type" value="Genomic_DNA"/>
</dbReference>
<dbReference type="OrthoDB" id="5856787at2759"/>
<evidence type="ECO:0000256" key="3">
    <source>
        <dbReference type="ARBA" id="ARBA00022801"/>
    </source>
</evidence>
<dbReference type="PANTHER" id="PTHR43788:SF16">
    <property type="entry name" value="HELICASE WITH ZINC FINGER 2"/>
    <property type="match status" value="1"/>
</dbReference>
<feature type="compositionally biased region" description="Low complexity" evidence="6">
    <location>
        <begin position="1047"/>
        <end position="1065"/>
    </location>
</feature>
<comment type="similarity">
    <text evidence="1">Belongs to the DNA2/NAM7 helicase family.</text>
</comment>
<name>E3MIX3_CAERE</name>
<dbReference type="InterPro" id="IPR050534">
    <property type="entry name" value="Coronavir_polyprotein_1ab"/>
</dbReference>
<evidence type="ECO:0000256" key="2">
    <source>
        <dbReference type="ARBA" id="ARBA00022741"/>
    </source>
</evidence>
<dbReference type="SUPFAM" id="SSF52540">
    <property type="entry name" value="P-loop containing nucleoside triphosphate hydrolases"/>
    <property type="match status" value="1"/>
</dbReference>
<sequence>MFSSYFSKPAVEETEREKNVLTPYYEDIVPPKMRKKGEPLSYFQTISRAYTHEQALKFATASLEWKNLVYTQFPNKPRTKAYPVTCCQGVRDTYAFYRVIAEKKYGYIATACHVNIHGTHRGDLRFIEINDRTVARQNEGTSVIGRLYLGDMIGVSGLARMRDFKAYDVFQSAMDGECIWMATQIQVFPRITLTDVAFSVLANGTAVVKEQSEVMNVLNPTSFPLVPGKMYTGTAFVPEKMFSNFTLEHRAEHKNSLIYKCSRIHQYPNSLGTVYDFKESPRLTDAFRIGVDAFDIHTTSKYDENTPTEIMETCVLMGYAAANSITNGRFDSRSFPMHNLSRDRTVVRFSIDNPAEDPTEGKWMINSRIKISGPSGELNATIETVITDRKSLKITARLSRDIPNHVKFDKGIHVVYQREAMELQVLRTGLSNKAPPGSNGRQILEVLYGAEPLECDYNVNGTSYFFPDKDPVELNEYQCDYVDMILAKLPIVVGCSPFGCGKSMTIVTAALEIHKRSVARRNKFYTLEKKKMQLLVTQSNYASVNLVDIANKAKNGTDSEESKLKFVRYLSEKNWKELADDCLTDYDLPKLMEIESLAWSLGHRKHEKLEFRHMASMANFVIEGKLARPHEFVGQAMSTYNNSAFKDFKSWPRDLLEAFFMLYDPDLIMTTADSLQTLLSSAILKPSSVETIQIDEASQVPEYTFISLLTSFPNASYGLIGDIEQLPPYCETGLDGKLKDYGIGNTMERAVNGEMFPQAMLREVYRCSPRITNLLSDLFYEGQLISGVTVDQRNEFVRKRKDFWPKSEFPVLVLNNKEKGYKMGTSCGNKSEKEIVNALLNLLTKEHNRYKLKPSDIGVISFYAAQTSILTEALRGKGVKCGTVDAFQGSEKEVIILCCTNEKISDFMQMSNRINVAMSRGKQATIIIGNVDGLKKADYWSVIVRAAEVEGCVMDTNFLGITQTSRPQFSKGRNQKERTPEGVAAVTNPTARGRGRRGRQRGNGNPQEKLIDEDLPSTSNQQANNGRNNRNRRRNNKAKPLEGAGDVPSASTQQVQPSQQQSKRGNGAGWRRRNNKKESPAGGLESDRMVAWKIPQSTLHYEFSTQLYSICRRQTEYFVSRVYSLEMHKNEAETPTNLHHQSGQINRRQPDIVQQLGALCLTVVDGLANGIVSLYTFFTRPRPE</sequence>
<reference evidence="9" key="1">
    <citation type="submission" date="2007-07" db="EMBL/GenBank/DDBJ databases">
        <title>PCAP assembly of the Caenorhabditis remanei genome.</title>
        <authorList>
            <consortium name="The Caenorhabditis remanei Sequencing Consortium"/>
            <person name="Wilson R.K."/>
        </authorList>
    </citation>
    <scope>NUCLEOTIDE SEQUENCE [LARGE SCALE GENOMIC DNA]</scope>
    <source>
        <strain evidence="9">PB4641</strain>
    </source>
</reference>
<dbReference type="Pfam" id="PF13086">
    <property type="entry name" value="AAA_11"/>
    <property type="match status" value="1"/>
</dbReference>
<evidence type="ECO:0000313" key="10">
    <source>
        <dbReference type="Proteomes" id="UP000008281"/>
    </source>
</evidence>
<dbReference type="GO" id="GO:0005524">
    <property type="term" value="F:ATP binding"/>
    <property type="evidence" value="ECO:0007669"/>
    <property type="project" value="UniProtKB-KW"/>
</dbReference>
<keyword evidence="10" id="KW-1185">Reference proteome</keyword>
<feature type="domain" description="DNA2/NAM7 helicase helicase" evidence="7">
    <location>
        <begin position="474"/>
        <end position="729"/>
    </location>
</feature>
<evidence type="ECO:0008006" key="11">
    <source>
        <dbReference type="Google" id="ProtNLM"/>
    </source>
</evidence>
<dbReference type="InterPro" id="IPR027417">
    <property type="entry name" value="P-loop_NTPase"/>
</dbReference>
<dbReference type="OMA" id="EDANCIW"/>
<evidence type="ECO:0000256" key="1">
    <source>
        <dbReference type="ARBA" id="ARBA00007913"/>
    </source>
</evidence>
<keyword evidence="5" id="KW-0067">ATP-binding</keyword>
<evidence type="ECO:0000256" key="4">
    <source>
        <dbReference type="ARBA" id="ARBA00022806"/>
    </source>
</evidence>
<dbReference type="AlphaFoldDB" id="E3MIX3"/>
<keyword evidence="2" id="KW-0547">Nucleotide-binding</keyword>
<proteinExistence type="inferred from homology"/>